<organism evidence="2 3">
    <name type="scientific">Neomesorhizobium albiziae</name>
    <dbReference type="NCBI Taxonomy" id="335020"/>
    <lineage>
        <taxon>Bacteria</taxon>
        <taxon>Pseudomonadati</taxon>
        <taxon>Pseudomonadota</taxon>
        <taxon>Alphaproteobacteria</taxon>
        <taxon>Hyphomicrobiales</taxon>
        <taxon>Phyllobacteriaceae</taxon>
        <taxon>Neomesorhizobium</taxon>
    </lineage>
</organism>
<evidence type="ECO:0000313" key="2">
    <source>
        <dbReference type="EMBL" id="SFL18900.1"/>
    </source>
</evidence>
<evidence type="ECO:0000256" key="1">
    <source>
        <dbReference type="SAM" id="MobiDB-lite"/>
    </source>
</evidence>
<evidence type="ECO:0000313" key="3">
    <source>
        <dbReference type="Proteomes" id="UP000323300"/>
    </source>
</evidence>
<dbReference type="Proteomes" id="UP000323300">
    <property type="component" value="Unassembled WGS sequence"/>
</dbReference>
<feature type="compositionally biased region" description="Pro residues" evidence="1">
    <location>
        <begin position="65"/>
        <end position="74"/>
    </location>
</feature>
<name>A0A1I4FNM4_9HYPH</name>
<gene>
    <name evidence="2" type="ORF">SAMN04488498_15113</name>
</gene>
<keyword evidence="3" id="KW-1185">Reference proteome</keyword>
<dbReference type="AlphaFoldDB" id="A0A1I4FNM4"/>
<sequence>MAEHMLGYMQDLQRIYETAPRPYPGRSMYHYPGFYRCARLVEALSEKNEAMKASGAHAIKAMSSPPAPQRPRPIPAVRSI</sequence>
<accession>A0A1I4FNM4</accession>
<protein>
    <submittedName>
        <fullName evidence="2">Uncharacterized protein</fullName>
    </submittedName>
</protein>
<dbReference type="EMBL" id="FOSL01000051">
    <property type="protein sequence ID" value="SFL18900.1"/>
    <property type="molecule type" value="Genomic_DNA"/>
</dbReference>
<proteinExistence type="predicted"/>
<feature type="region of interest" description="Disordered" evidence="1">
    <location>
        <begin position="55"/>
        <end position="80"/>
    </location>
</feature>
<reference evidence="2 3" key="1">
    <citation type="submission" date="2016-10" db="EMBL/GenBank/DDBJ databases">
        <authorList>
            <person name="Varghese N."/>
            <person name="Submissions S."/>
        </authorList>
    </citation>
    <scope>NUCLEOTIDE SEQUENCE [LARGE SCALE GENOMIC DNA]</scope>
    <source>
        <strain evidence="2 3">DSM 21822</strain>
    </source>
</reference>